<proteinExistence type="predicted"/>
<evidence type="ECO:0000313" key="2">
    <source>
        <dbReference type="Proteomes" id="UP000032141"/>
    </source>
</evidence>
<dbReference type="HOGENOM" id="CLU_2674506_0_0_1"/>
<protein>
    <submittedName>
        <fullName evidence="1">Uncharacterized protein</fullName>
    </submittedName>
</protein>
<dbReference type="Gramene" id="Bo2g069650.1">
    <property type="protein sequence ID" value="Bo2g069650.1"/>
    <property type="gene ID" value="Bo2g069650"/>
</dbReference>
<keyword evidence="2" id="KW-1185">Reference proteome</keyword>
<reference evidence="1 2" key="1">
    <citation type="journal article" date="2014" name="Genome Biol.">
        <title>Transcriptome and methylome profiling reveals relics of genome dominance in the mesopolyploid Brassica oleracea.</title>
        <authorList>
            <person name="Parkin I.A."/>
            <person name="Koh C."/>
            <person name="Tang H."/>
            <person name="Robinson S.J."/>
            <person name="Kagale S."/>
            <person name="Clarke W.E."/>
            <person name="Town C.D."/>
            <person name="Nixon J."/>
            <person name="Krishnakumar V."/>
            <person name="Bidwell S.L."/>
            <person name="Denoeud F."/>
            <person name="Belcram H."/>
            <person name="Links M.G."/>
            <person name="Just J."/>
            <person name="Clarke C."/>
            <person name="Bender T."/>
            <person name="Huebert T."/>
            <person name="Mason A.S."/>
            <person name="Pires J.C."/>
            <person name="Barker G."/>
            <person name="Moore J."/>
            <person name="Walley P.G."/>
            <person name="Manoli S."/>
            <person name="Batley J."/>
            <person name="Edwards D."/>
            <person name="Nelson M.N."/>
            <person name="Wang X."/>
            <person name="Paterson A.H."/>
            <person name="King G."/>
            <person name="Bancroft I."/>
            <person name="Chalhoub B."/>
            <person name="Sharpe A.G."/>
        </authorList>
    </citation>
    <scope>NUCLEOTIDE SEQUENCE</scope>
    <source>
        <strain evidence="1 2">cv. TO1000</strain>
    </source>
</reference>
<name>A0A0D3APS0_BRAOL</name>
<sequence length="75" mass="8521">MVGFFVKRLVYYKEWAWTTSDSEPQVGISGLITPLLRFKDIPLEQQYCRSLLVSLGEGGPRFGKTKKGQGREVVK</sequence>
<dbReference type="AlphaFoldDB" id="A0A0D3APS0"/>
<dbReference type="Proteomes" id="UP000032141">
    <property type="component" value="Chromosome C2"/>
</dbReference>
<reference evidence="1" key="2">
    <citation type="submission" date="2015-03" db="UniProtKB">
        <authorList>
            <consortium name="EnsemblPlants"/>
        </authorList>
    </citation>
    <scope>IDENTIFICATION</scope>
</reference>
<evidence type="ECO:0000313" key="1">
    <source>
        <dbReference type="EnsemblPlants" id="Bo2g069650.1"/>
    </source>
</evidence>
<dbReference type="EnsemblPlants" id="Bo2g069650.1">
    <property type="protein sequence ID" value="Bo2g069650.1"/>
    <property type="gene ID" value="Bo2g069650"/>
</dbReference>
<accession>A0A0D3APS0</accession>
<organism evidence="1 2">
    <name type="scientific">Brassica oleracea var. oleracea</name>
    <dbReference type="NCBI Taxonomy" id="109376"/>
    <lineage>
        <taxon>Eukaryota</taxon>
        <taxon>Viridiplantae</taxon>
        <taxon>Streptophyta</taxon>
        <taxon>Embryophyta</taxon>
        <taxon>Tracheophyta</taxon>
        <taxon>Spermatophyta</taxon>
        <taxon>Magnoliopsida</taxon>
        <taxon>eudicotyledons</taxon>
        <taxon>Gunneridae</taxon>
        <taxon>Pentapetalae</taxon>
        <taxon>rosids</taxon>
        <taxon>malvids</taxon>
        <taxon>Brassicales</taxon>
        <taxon>Brassicaceae</taxon>
        <taxon>Brassiceae</taxon>
        <taxon>Brassica</taxon>
    </lineage>
</organism>